<proteinExistence type="predicted"/>
<dbReference type="GeneID" id="91085108"/>
<reference evidence="1" key="1">
    <citation type="submission" date="2016-06" db="EMBL/GenBank/DDBJ databases">
        <authorList>
            <person name="Cuomo C."/>
            <person name="Litvintseva A."/>
            <person name="Heitman J."/>
            <person name="Chen Y."/>
            <person name="Sun S."/>
            <person name="Springer D."/>
            <person name="Dromer F."/>
            <person name="Young S."/>
            <person name="Zeng Q."/>
            <person name="Chapman S."/>
            <person name="Gujja S."/>
            <person name="Saif S."/>
            <person name="Birren B."/>
        </authorList>
    </citation>
    <scope>NUCLEOTIDE SEQUENCE</scope>
    <source>
        <strain evidence="1">CBS 7841</strain>
    </source>
</reference>
<dbReference type="SUPFAM" id="SSF53335">
    <property type="entry name" value="S-adenosyl-L-methionine-dependent methyltransferases"/>
    <property type="match status" value="1"/>
</dbReference>
<dbReference type="RefSeq" id="XP_066066443.1">
    <property type="nucleotide sequence ID" value="XM_066210346.1"/>
</dbReference>
<organism evidence="1 2">
    <name type="scientific">Cryptococcus depauperatus CBS 7841</name>
    <dbReference type="NCBI Taxonomy" id="1295531"/>
    <lineage>
        <taxon>Eukaryota</taxon>
        <taxon>Fungi</taxon>
        <taxon>Dikarya</taxon>
        <taxon>Basidiomycota</taxon>
        <taxon>Agaricomycotina</taxon>
        <taxon>Tremellomycetes</taxon>
        <taxon>Tremellales</taxon>
        <taxon>Cryptococcaceae</taxon>
        <taxon>Cryptococcus</taxon>
    </lineage>
</organism>
<evidence type="ECO:0008006" key="3">
    <source>
        <dbReference type="Google" id="ProtNLM"/>
    </source>
</evidence>
<dbReference type="EMBL" id="CP143784">
    <property type="protein sequence ID" value="WVN85743.1"/>
    <property type="molecule type" value="Genomic_DNA"/>
</dbReference>
<reference evidence="1" key="3">
    <citation type="submission" date="2024-01" db="EMBL/GenBank/DDBJ databases">
        <authorList>
            <person name="Coelho M.A."/>
            <person name="David-Palma M."/>
            <person name="Shea T."/>
            <person name="Sun S."/>
            <person name="Cuomo C.A."/>
            <person name="Heitman J."/>
        </authorList>
    </citation>
    <scope>NUCLEOTIDE SEQUENCE</scope>
    <source>
        <strain evidence="1">CBS 7841</strain>
    </source>
</reference>
<sequence>MRFLFRSPVSSPVSPLSPLSPCFPAKDASMGDGLREQDTMHRLLVEPYHSAVIHDHLAKVHASGRRSAVLDVGSGTGRWAAQLANAEPFADVAAVAMETSTFRLPISPGRCHGRRGTLVKGLARSVKSYRSLIERLARLLRRGGLLIMVESDVSFELANGCPVPACLRQWNAAVKAALTARGVDSQMGCKLGDGASAYVQELGVPVACYANEGRTDSFAHPVVRVSIVYARAARLRLPPERCAGHDGQLHPAGT</sequence>
<name>A0AAJ8JNY7_9TREE</name>
<dbReference type="KEGG" id="cdep:91085108"/>
<accession>A0AAJ8JNY7</accession>
<dbReference type="Proteomes" id="UP000094043">
    <property type="component" value="Chromosome 1"/>
</dbReference>
<dbReference type="InterPro" id="IPR029063">
    <property type="entry name" value="SAM-dependent_MTases_sf"/>
</dbReference>
<dbReference type="AlphaFoldDB" id="A0AAJ8JNY7"/>
<dbReference type="Gene3D" id="3.40.50.150">
    <property type="entry name" value="Vaccinia Virus protein VP39"/>
    <property type="match status" value="1"/>
</dbReference>
<reference evidence="1" key="2">
    <citation type="journal article" date="2022" name="Elife">
        <title>Obligate sexual reproduction of a homothallic fungus closely related to the Cryptococcus pathogenic species complex.</title>
        <authorList>
            <person name="Passer A.R."/>
            <person name="Clancey S.A."/>
            <person name="Shea T."/>
            <person name="David-Palma M."/>
            <person name="Averette A.F."/>
            <person name="Boekhout T."/>
            <person name="Porcel B.M."/>
            <person name="Nowrousian M."/>
            <person name="Cuomo C.A."/>
            <person name="Sun S."/>
            <person name="Heitman J."/>
            <person name="Coelho M.A."/>
        </authorList>
    </citation>
    <scope>NUCLEOTIDE SEQUENCE</scope>
    <source>
        <strain evidence="1">CBS 7841</strain>
    </source>
</reference>
<evidence type="ECO:0000313" key="1">
    <source>
        <dbReference type="EMBL" id="WVN85743.1"/>
    </source>
</evidence>
<gene>
    <name evidence="1" type="ORF">L203_100894</name>
</gene>
<keyword evidence="2" id="KW-1185">Reference proteome</keyword>
<evidence type="ECO:0000313" key="2">
    <source>
        <dbReference type="Proteomes" id="UP000094043"/>
    </source>
</evidence>
<protein>
    <recommendedName>
        <fullName evidence="3">Methyltransferase type 11 domain-containing protein</fullName>
    </recommendedName>
</protein>